<name>A0A4Y7PGW7_9AGAM</name>
<dbReference type="EMBL" id="ML170464">
    <property type="protein sequence ID" value="TDL13789.1"/>
    <property type="molecule type" value="Genomic_DNA"/>
</dbReference>
<dbReference type="OrthoDB" id="3249394at2759"/>
<sequence length="89" mass="9999">MFLTAVRAGYPSDALCSKVILTPSEFSAFSCRDGLLFSTNHHGDSVLVIPRTLLEGRSLPEVVIDAAHTVLGHLGHNKTAEYIRRWYWW</sequence>
<dbReference type="Pfam" id="PF17921">
    <property type="entry name" value="Integrase_H2C2"/>
    <property type="match status" value="1"/>
</dbReference>
<feature type="non-terminal residue" evidence="2">
    <location>
        <position position="89"/>
    </location>
</feature>
<accession>A0A4Y7PGW7</accession>
<dbReference type="EMBL" id="ML170463">
    <property type="protein sequence ID" value="TDL13793.1"/>
    <property type="molecule type" value="Genomic_DNA"/>
</dbReference>
<feature type="domain" description="Integrase zinc-binding" evidence="1">
    <location>
        <begin position="59"/>
        <end position="89"/>
    </location>
</feature>
<evidence type="ECO:0000313" key="2">
    <source>
        <dbReference type="EMBL" id="TDL13789.1"/>
    </source>
</evidence>
<dbReference type="STRING" id="50990.A0A4Y7PGW7"/>
<protein>
    <recommendedName>
        <fullName evidence="1">Integrase zinc-binding domain-containing protein</fullName>
    </recommendedName>
</protein>
<keyword evidence="4" id="KW-1185">Reference proteome</keyword>
<dbReference type="InterPro" id="IPR041588">
    <property type="entry name" value="Integrase_H2C2"/>
</dbReference>
<evidence type="ECO:0000313" key="4">
    <source>
        <dbReference type="Proteomes" id="UP000294933"/>
    </source>
</evidence>
<dbReference type="Gene3D" id="1.10.340.70">
    <property type="match status" value="1"/>
</dbReference>
<dbReference type="VEuPathDB" id="FungiDB:BD410DRAFT_734869"/>
<evidence type="ECO:0000313" key="3">
    <source>
        <dbReference type="EMBL" id="TDL13793.1"/>
    </source>
</evidence>
<dbReference type="AlphaFoldDB" id="A0A4Y7PGW7"/>
<dbReference type="Proteomes" id="UP000294933">
    <property type="component" value="Unassembled WGS sequence"/>
</dbReference>
<reference evidence="2 4" key="1">
    <citation type="submission" date="2018-06" db="EMBL/GenBank/DDBJ databases">
        <title>A transcriptomic atlas of mushroom development highlights an independent origin of complex multicellularity.</title>
        <authorList>
            <consortium name="DOE Joint Genome Institute"/>
            <person name="Krizsan K."/>
            <person name="Almasi E."/>
            <person name="Merenyi Z."/>
            <person name="Sahu N."/>
            <person name="Viragh M."/>
            <person name="Koszo T."/>
            <person name="Mondo S."/>
            <person name="Kiss B."/>
            <person name="Balint B."/>
            <person name="Kues U."/>
            <person name="Barry K."/>
            <person name="Hegedus J.C."/>
            <person name="Henrissat B."/>
            <person name="Johnson J."/>
            <person name="Lipzen A."/>
            <person name="Ohm R."/>
            <person name="Nagy I."/>
            <person name="Pangilinan J."/>
            <person name="Yan J."/>
            <person name="Xiong Y."/>
            <person name="Grigoriev I.V."/>
            <person name="Hibbett D.S."/>
            <person name="Nagy L.G."/>
        </authorList>
    </citation>
    <scope>NUCLEOTIDE SEQUENCE [LARGE SCALE GENOMIC DNA]</scope>
    <source>
        <strain evidence="2 4">SZMC22713</strain>
    </source>
</reference>
<dbReference type="VEuPathDB" id="FungiDB:BD410DRAFT_734883"/>
<gene>
    <name evidence="3" type="ORF">BD410DRAFT_734869</name>
    <name evidence="2" type="ORF">BD410DRAFT_734883</name>
</gene>
<proteinExistence type="predicted"/>
<evidence type="ECO:0000259" key="1">
    <source>
        <dbReference type="Pfam" id="PF17921"/>
    </source>
</evidence>
<organism evidence="2 4">
    <name type="scientific">Rickenella mellea</name>
    <dbReference type="NCBI Taxonomy" id="50990"/>
    <lineage>
        <taxon>Eukaryota</taxon>
        <taxon>Fungi</taxon>
        <taxon>Dikarya</taxon>
        <taxon>Basidiomycota</taxon>
        <taxon>Agaricomycotina</taxon>
        <taxon>Agaricomycetes</taxon>
        <taxon>Hymenochaetales</taxon>
        <taxon>Rickenellaceae</taxon>
        <taxon>Rickenella</taxon>
    </lineage>
</organism>